<evidence type="ECO:0000256" key="1">
    <source>
        <dbReference type="SAM" id="MobiDB-lite"/>
    </source>
</evidence>
<dbReference type="AlphaFoldDB" id="A0A6J4RD20"/>
<feature type="region of interest" description="Disordered" evidence="1">
    <location>
        <begin position="1"/>
        <end position="29"/>
    </location>
</feature>
<feature type="compositionally biased region" description="Low complexity" evidence="1">
    <location>
        <begin position="12"/>
        <end position="21"/>
    </location>
</feature>
<organism evidence="2">
    <name type="scientific">uncultured Solirubrobacteraceae bacterium</name>
    <dbReference type="NCBI Taxonomy" id="1162706"/>
    <lineage>
        <taxon>Bacteria</taxon>
        <taxon>Bacillati</taxon>
        <taxon>Actinomycetota</taxon>
        <taxon>Thermoleophilia</taxon>
        <taxon>Solirubrobacterales</taxon>
        <taxon>Solirubrobacteraceae</taxon>
        <taxon>environmental samples</taxon>
    </lineage>
</organism>
<evidence type="ECO:0000313" key="2">
    <source>
        <dbReference type="EMBL" id="CAA9466820.1"/>
    </source>
</evidence>
<feature type="non-terminal residue" evidence="2">
    <location>
        <position position="29"/>
    </location>
</feature>
<feature type="non-terminal residue" evidence="2">
    <location>
        <position position="1"/>
    </location>
</feature>
<name>A0A6J4RD20_9ACTN</name>
<proteinExistence type="predicted"/>
<accession>A0A6J4RD20</accession>
<sequence>AGSRRRPGRGAGARAGAAPRGRAGRLRPL</sequence>
<gene>
    <name evidence="2" type="ORF">AVDCRST_MAG38-857</name>
</gene>
<dbReference type="EMBL" id="CADCVJ010000057">
    <property type="protein sequence ID" value="CAA9466820.1"/>
    <property type="molecule type" value="Genomic_DNA"/>
</dbReference>
<reference evidence="2" key="1">
    <citation type="submission" date="2020-02" db="EMBL/GenBank/DDBJ databases">
        <authorList>
            <person name="Meier V. D."/>
        </authorList>
    </citation>
    <scope>NUCLEOTIDE SEQUENCE</scope>
    <source>
        <strain evidence="2">AVDCRST_MAG38</strain>
    </source>
</reference>
<protein>
    <submittedName>
        <fullName evidence="2">Uncharacterized protein</fullName>
    </submittedName>
</protein>